<gene>
    <name evidence="1" type="ORF">Tco_0878769</name>
</gene>
<evidence type="ECO:0000313" key="1">
    <source>
        <dbReference type="EMBL" id="GJT20063.1"/>
    </source>
</evidence>
<sequence>MPIRGIRNPNSGGYKGMASEGFEQEDYTWVSSFTAAPKDSNDTNAESCLQSNPVIHSDIITELFDASLKTLKDFKDFITDIKLGNSEVWLKLSEDKRQECPKVSTSSPLVSSSSIINVLRELYSIDVAATFRVPLTNLWVAGKSLINDIDAGFVLLLRIHINHDSIPSKVTPSDPIVQSVDINTKSTSYVGAAGTTAKNQPKVTSNFHPLMADPVFDGVNISIPRKVVEKEQLGETWAKKDYDEYQRLLLL</sequence>
<protein>
    <submittedName>
        <fullName evidence="1">Uncharacterized protein</fullName>
    </submittedName>
</protein>
<proteinExistence type="predicted"/>
<comment type="caution">
    <text evidence="1">The sequence shown here is derived from an EMBL/GenBank/DDBJ whole genome shotgun (WGS) entry which is preliminary data.</text>
</comment>
<dbReference type="EMBL" id="BQNB010013770">
    <property type="protein sequence ID" value="GJT20063.1"/>
    <property type="molecule type" value="Genomic_DNA"/>
</dbReference>
<dbReference type="Proteomes" id="UP001151760">
    <property type="component" value="Unassembled WGS sequence"/>
</dbReference>
<reference evidence="1" key="1">
    <citation type="journal article" date="2022" name="Int. J. Mol. Sci.">
        <title>Draft Genome of Tanacetum Coccineum: Genomic Comparison of Closely Related Tanacetum-Family Plants.</title>
        <authorList>
            <person name="Yamashiro T."/>
            <person name="Shiraishi A."/>
            <person name="Nakayama K."/>
            <person name="Satake H."/>
        </authorList>
    </citation>
    <scope>NUCLEOTIDE SEQUENCE</scope>
</reference>
<organism evidence="1 2">
    <name type="scientific">Tanacetum coccineum</name>
    <dbReference type="NCBI Taxonomy" id="301880"/>
    <lineage>
        <taxon>Eukaryota</taxon>
        <taxon>Viridiplantae</taxon>
        <taxon>Streptophyta</taxon>
        <taxon>Embryophyta</taxon>
        <taxon>Tracheophyta</taxon>
        <taxon>Spermatophyta</taxon>
        <taxon>Magnoliopsida</taxon>
        <taxon>eudicotyledons</taxon>
        <taxon>Gunneridae</taxon>
        <taxon>Pentapetalae</taxon>
        <taxon>asterids</taxon>
        <taxon>campanulids</taxon>
        <taxon>Asterales</taxon>
        <taxon>Asteraceae</taxon>
        <taxon>Asteroideae</taxon>
        <taxon>Anthemideae</taxon>
        <taxon>Anthemidinae</taxon>
        <taxon>Tanacetum</taxon>
    </lineage>
</organism>
<name>A0ABQ5C0F3_9ASTR</name>
<evidence type="ECO:0000313" key="2">
    <source>
        <dbReference type="Proteomes" id="UP001151760"/>
    </source>
</evidence>
<keyword evidence="2" id="KW-1185">Reference proteome</keyword>
<reference evidence="1" key="2">
    <citation type="submission" date="2022-01" db="EMBL/GenBank/DDBJ databases">
        <authorList>
            <person name="Yamashiro T."/>
            <person name="Shiraishi A."/>
            <person name="Satake H."/>
            <person name="Nakayama K."/>
        </authorList>
    </citation>
    <scope>NUCLEOTIDE SEQUENCE</scope>
</reference>
<accession>A0ABQ5C0F3</accession>